<keyword evidence="2" id="KW-1185">Reference proteome</keyword>
<reference evidence="1 2" key="1">
    <citation type="submission" date="2019-05" db="EMBL/GenBank/DDBJ databases">
        <title>Another draft genome of Portunus trituberculatus and its Hox gene families provides insights of decapod evolution.</title>
        <authorList>
            <person name="Jeong J.-H."/>
            <person name="Song I."/>
            <person name="Kim S."/>
            <person name="Choi T."/>
            <person name="Kim D."/>
            <person name="Ryu S."/>
            <person name="Kim W."/>
        </authorList>
    </citation>
    <scope>NUCLEOTIDE SEQUENCE [LARGE SCALE GENOMIC DNA]</scope>
    <source>
        <tissue evidence="1">Muscle</tissue>
    </source>
</reference>
<protein>
    <submittedName>
        <fullName evidence="1">Uncharacterized protein</fullName>
    </submittedName>
</protein>
<comment type="caution">
    <text evidence="1">The sequence shown here is derived from an EMBL/GenBank/DDBJ whole genome shotgun (WGS) entry which is preliminary data.</text>
</comment>
<gene>
    <name evidence="1" type="ORF">E2C01_038532</name>
</gene>
<proteinExistence type="predicted"/>
<evidence type="ECO:0000313" key="2">
    <source>
        <dbReference type="Proteomes" id="UP000324222"/>
    </source>
</evidence>
<evidence type="ECO:0000313" key="1">
    <source>
        <dbReference type="EMBL" id="MPC44851.1"/>
    </source>
</evidence>
<sequence>MATSTAWPHPPFYHSTTIVYPPLPRNLSLKYPHYPHSSHDPTYLIPPGLFTLLPLPSRAWRTGCG</sequence>
<dbReference type="AlphaFoldDB" id="A0A5B7FCG7"/>
<name>A0A5B7FCG7_PORTR</name>
<dbReference type="Proteomes" id="UP000324222">
    <property type="component" value="Unassembled WGS sequence"/>
</dbReference>
<dbReference type="EMBL" id="VSRR010006467">
    <property type="protein sequence ID" value="MPC44851.1"/>
    <property type="molecule type" value="Genomic_DNA"/>
</dbReference>
<organism evidence="1 2">
    <name type="scientific">Portunus trituberculatus</name>
    <name type="common">Swimming crab</name>
    <name type="synonym">Neptunus trituberculatus</name>
    <dbReference type="NCBI Taxonomy" id="210409"/>
    <lineage>
        <taxon>Eukaryota</taxon>
        <taxon>Metazoa</taxon>
        <taxon>Ecdysozoa</taxon>
        <taxon>Arthropoda</taxon>
        <taxon>Crustacea</taxon>
        <taxon>Multicrustacea</taxon>
        <taxon>Malacostraca</taxon>
        <taxon>Eumalacostraca</taxon>
        <taxon>Eucarida</taxon>
        <taxon>Decapoda</taxon>
        <taxon>Pleocyemata</taxon>
        <taxon>Brachyura</taxon>
        <taxon>Eubrachyura</taxon>
        <taxon>Portunoidea</taxon>
        <taxon>Portunidae</taxon>
        <taxon>Portuninae</taxon>
        <taxon>Portunus</taxon>
    </lineage>
</organism>
<accession>A0A5B7FCG7</accession>